<feature type="domain" description="Disease resistance protein winged helix" evidence="9">
    <location>
        <begin position="454"/>
        <end position="538"/>
    </location>
</feature>
<comment type="similarity">
    <text evidence="1">Belongs to the disease resistance NB-LRR family.</text>
</comment>
<dbReference type="Pfam" id="PF23559">
    <property type="entry name" value="WHD_DRP"/>
    <property type="match status" value="1"/>
</dbReference>
<dbReference type="PANTHER" id="PTHR36766:SF64">
    <property type="entry name" value="OS12G0206100 PROTEIN"/>
    <property type="match status" value="1"/>
</dbReference>
<evidence type="ECO:0000313" key="10">
    <source>
        <dbReference type="EnsemblPlants" id="HORVU.MOREX.r3.5HG0528050.1.CDS1"/>
    </source>
</evidence>
<dbReference type="SMR" id="A0A8I6YM67"/>
<dbReference type="InterPro" id="IPR058922">
    <property type="entry name" value="WHD_DRP"/>
</dbReference>
<dbReference type="GO" id="GO:0006952">
    <property type="term" value="P:defense response"/>
    <property type="evidence" value="ECO:0007669"/>
    <property type="project" value="UniProtKB-KW"/>
</dbReference>
<dbReference type="Gene3D" id="1.20.5.4130">
    <property type="match status" value="1"/>
</dbReference>
<proteinExistence type="inferred from homology"/>
<reference evidence="10" key="2">
    <citation type="submission" date="2020-10" db="EMBL/GenBank/DDBJ databases">
        <authorList>
            <person name="Scholz U."/>
            <person name="Mascher M."/>
            <person name="Fiebig A."/>
        </authorList>
    </citation>
    <scope>NUCLEOTIDE SEQUENCE [LARGE SCALE GENOMIC DNA]</scope>
    <source>
        <strain evidence="10">cv. Morex</strain>
    </source>
</reference>
<feature type="domain" description="Disease resistance N-terminal" evidence="8">
    <location>
        <begin position="43"/>
        <end position="102"/>
    </location>
</feature>
<evidence type="ECO:0000256" key="3">
    <source>
        <dbReference type="ARBA" id="ARBA00022737"/>
    </source>
</evidence>
<dbReference type="SUPFAM" id="SSF52058">
    <property type="entry name" value="L domain-like"/>
    <property type="match status" value="1"/>
</dbReference>
<accession>A0A8I6YM67</accession>
<dbReference type="InterPro" id="IPR002182">
    <property type="entry name" value="NB-ARC"/>
</dbReference>
<keyword evidence="2" id="KW-0433">Leucine-rich repeat</keyword>
<protein>
    <submittedName>
        <fullName evidence="10">Uncharacterized protein</fullName>
    </submittedName>
</protein>
<evidence type="ECO:0000256" key="4">
    <source>
        <dbReference type="ARBA" id="ARBA00022741"/>
    </source>
</evidence>
<reference evidence="11" key="1">
    <citation type="journal article" date="2012" name="Nature">
        <title>A physical, genetic and functional sequence assembly of the barley genome.</title>
        <authorList>
            <consortium name="The International Barley Genome Sequencing Consortium"/>
            <person name="Mayer K.F."/>
            <person name="Waugh R."/>
            <person name="Brown J.W."/>
            <person name="Schulman A."/>
            <person name="Langridge P."/>
            <person name="Platzer M."/>
            <person name="Fincher G.B."/>
            <person name="Muehlbauer G.J."/>
            <person name="Sato K."/>
            <person name="Close T.J."/>
            <person name="Wise R.P."/>
            <person name="Stein N."/>
        </authorList>
    </citation>
    <scope>NUCLEOTIDE SEQUENCE [LARGE SCALE GENOMIC DNA]</scope>
    <source>
        <strain evidence="11">cv. Morex</strain>
    </source>
</reference>
<evidence type="ECO:0000259" key="7">
    <source>
        <dbReference type="Pfam" id="PF00931"/>
    </source>
</evidence>
<dbReference type="InterPro" id="IPR036388">
    <property type="entry name" value="WH-like_DNA-bd_sf"/>
</dbReference>
<sequence length="664" mass="75854">MASAAAVFAGKAMATSIISNIVNKAFDYLMDNHKAGGLKSARERLLPQIEVVFDAVDTEEIRDQSRALDAWLWQLRDAVEEAEDALDELDYYRLEKEVKKEQDNKVRKYKRKVIQGFSRAFNLGSLERLRNSVKTLDDVVAGVERFFQVLNHLNIDKMRTHKQDVELRNSRQTSSLPGGLLLGREEERKSIVHWLTKPESNASDIAVFSLVGLGGIGKTSLAQDICSATDVKEHFDLIIWVCASHDFDIEALTKKILQDITGNEITLVGLNALHKALEERLISKTFLLVLDDVWNDERKQDWVKFLAPLKRGKKESKILLTTRMQSVAVVAATKVQEGTTKQVDSRCLRLSGLKETALLLLLNMYAFSGANPDDYRNLQQISKKMVKKLSGSPLAAKVLGGLLNDNKDSSTWNRILDSDFHNIQQGSEGIMMVLRLSYQHLPTHLQVCYRYCSLFHKDYEFTKKELVYLWMGSGLIQPLVDDTTQPEDIGMKYLNTLSEKCFFDMKSVPRLGRAIKCNLYDEYYEEKLVMHDLLHELARSVSASECTRVDLNFSGRIPKTVRHICIEMINPAVIEQISHAKRLRTLLMHFEDQDEVEQVHMLSKVLVVARSLRVLSIITNSSCKLPDSVGDLIHLRYLSLKWGRKHMAHFCWFAKLVDRNRRQE</sequence>
<dbReference type="Gramene" id="HORVU.MOREX.r2.5HG0439270.1">
    <property type="protein sequence ID" value="HORVU.MOREX.r2.5HG0439270.1.CDS.1"/>
    <property type="gene ID" value="HORVU.MOREX.r2.5HG0439270"/>
</dbReference>
<keyword evidence="11" id="KW-1185">Reference proteome</keyword>
<dbReference type="PANTHER" id="PTHR36766">
    <property type="entry name" value="PLANT BROAD-SPECTRUM MILDEW RESISTANCE PROTEIN RPW8"/>
    <property type="match status" value="1"/>
</dbReference>
<evidence type="ECO:0000259" key="8">
    <source>
        <dbReference type="Pfam" id="PF18052"/>
    </source>
</evidence>
<dbReference type="AlphaFoldDB" id="A0A8I6YM67"/>
<reference evidence="10" key="3">
    <citation type="submission" date="2022-01" db="UniProtKB">
        <authorList>
            <consortium name="EnsemblPlants"/>
        </authorList>
    </citation>
    <scope>IDENTIFICATION</scope>
    <source>
        <strain evidence="10">subsp. vulgare</strain>
    </source>
</reference>
<dbReference type="GO" id="GO:0005524">
    <property type="term" value="F:ATP binding"/>
    <property type="evidence" value="ECO:0007669"/>
    <property type="project" value="UniProtKB-KW"/>
</dbReference>
<evidence type="ECO:0000256" key="5">
    <source>
        <dbReference type="ARBA" id="ARBA00022821"/>
    </source>
</evidence>
<feature type="domain" description="NB-ARC" evidence="7">
    <location>
        <begin position="188"/>
        <end position="334"/>
    </location>
</feature>
<dbReference type="InterPro" id="IPR042197">
    <property type="entry name" value="Apaf_helical"/>
</dbReference>
<dbReference type="PRINTS" id="PR00364">
    <property type="entry name" value="DISEASERSIST"/>
</dbReference>
<dbReference type="Gramene" id="HORVU.MOREX.r3.5HG0528050.1">
    <property type="protein sequence ID" value="HORVU.MOREX.r3.5HG0528050.1.CDS1"/>
    <property type="gene ID" value="HORVU.MOREX.r3.5HG0528050"/>
</dbReference>
<evidence type="ECO:0000256" key="2">
    <source>
        <dbReference type="ARBA" id="ARBA00022614"/>
    </source>
</evidence>
<keyword evidence="3" id="KW-0677">Repeat</keyword>
<dbReference type="Gene3D" id="1.10.10.10">
    <property type="entry name" value="Winged helix-like DNA-binding domain superfamily/Winged helix DNA-binding domain"/>
    <property type="match status" value="1"/>
</dbReference>
<dbReference type="EnsemblPlants" id="HORVU.MOREX.r3.5HG0528050.1">
    <property type="protein sequence ID" value="HORVU.MOREX.r3.5HG0528050.1.CDS1"/>
    <property type="gene ID" value="HORVU.MOREX.r3.5HG0528050"/>
</dbReference>
<dbReference type="Gene3D" id="1.10.8.430">
    <property type="entry name" value="Helical domain of apoptotic protease-activating factors"/>
    <property type="match status" value="1"/>
</dbReference>
<evidence type="ECO:0000259" key="9">
    <source>
        <dbReference type="Pfam" id="PF23559"/>
    </source>
</evidence>
<evidence type="ECO:0000313" key="11">
    <source>
        <dbReference type="Proteomes" id="UP000011116"/>
    </source>
</evidence>
<evidence type="ECO:0000256" key="6">
    <source>
        <dbReference type="ARBA" id="ARBA00022840"/>
    </source>
</evidence>
<organism evidence="10 11">
    <name type="scientific">Hordeum vulgare subsp. vulgare</name>
    <name type="common">Domesticated barley</name>
    <dbReference type="NCBI Taxonomy" id="112509"/>
    <lineage>
        <taxon>Eukaryota</taxon>
        <taxon>Viridiplantae</taxon>
        <taxon>Streptophyta</taxon>
        <taxon>Embryophyta</taxon>
        <taxon>Tracheophyta</taxon>
        <taxon>Spermatophyta</taxon>
        <taxon>Magnoliopsida</taxon>
        <taxon>Liliopsida</taxon>
        <taxon>Poales</taxon>
        <taxon>Poaceae</taxon>
        <taxon>BOP clade</taxon>
        <taxon>Pooideae</taxon>
        <taxon>Triticodae</taxon>
        <taxon>Triticeae</taxon>
        <taxon>Hordeinae</taxon>
        <taxon>Hordeum</taxon>
    </lineage>
</organism>
<keyword evidence="4" id="KW-0547">Nucleotide-binding</keyword>
<dbReference type="SUPFAM" id="SSF52540">
    <property type="entry name" value="P-loop containing nucleoside triphosphate hydrolases"/>
    <property type="match status" value="1"/>
</dbReference>
<dbReference type="Proteomes" id="UP000011116">
    <property type="component" value="Chromosome 5H"/>
</dbReference>
<name>A0A8I6YM67_HORVV</name>
<dbReference type="GO" id="GO:0043531">
    <property type="term" value="F:ADP binding"/>
    <property type="evidence" value="ECO:0007669"/>
    <property type="project" value="InterPro"/>
</dbReference>
<keyword evidence="5" id="KW-0611">Plant defense</keyword>
<dbReference type="Pfam" id="PF18052">
    <property type="entry name" value="Rx_N"/>
    <property type="match status" value="1"/>
</dbReference>
<evidence type="ECO:0000256" key="1">
    <source>
        <dbReference type="ARBA" id="ARBA00008894"/>
    </source>
</evidence>
<keyword evidence="6" id="KW-0067">ATP-binding</keyword>
<dbReference type="Gene3D" id="3.40.50.300">
    <property type="entry name" value="P-loop containing nucleotide triphosphate hydrolases"/>
    <property type="match status" value="1"/>
</dbReference>
<dbReference type="InterPro" id="IPR041118">
    <property type="entry name" value="Rx_N"/>
</dbReference>
<dbReference type="InterPro" id="IPR027417">
    <property type="entry name" value="P-loop_NTPase"/>
</dbReference>
<dbReference type="Pfam" id="PF00931">
    <property type="entry name" value="NB-ARC"/>
    <property type="match status" value="1"/>
</dbReference>